<feature type="binding site" evidence="11">
    <location>
        <position position="281"/>
    </location>
    <ligand>
        <name>L-glutamine</name>
        <dbReference type="ChEBI" id="CHEBI:58359"/>
    </ligand>
</feature>
<dbReference type="HAMAP" id="MF_01209">
    <property type="entry name" value="CPSase_S_chain"/>
    <property type="match status" value="1"/>
</dbReference>
<feature type="region of interest" description="CPSase" evidence="11">
    <location>
        <begin position="1"/>
        <end position="199"/>
    </location>
</feature>
<dbReference type="UniPathway" id="UPA00068">
    <property type="reaction ID" value="UER00171"/>
</dbReference>
<dbReference type="EMBL" id="RCHI01000001">
    <property type="protein sequence ID" value="RLL73020.1"/>
    <property type="molecule type" value="Genomic_DNA"/>
</dbReference>
<evidence type="ECO:0000256" key="9">
    <source>
        <dbReference type="ARBA" id="ARBA00048816"/>
    </source>
</evidence>
<evidence type="ECO:0000256" key="7">
    <source>
        <dbReference type="ARBA" id="ARBA00022962"/>
    </source>
</evidence>
<evidence type="ECO:0000256" key="5">
    <source>
        <dbReference type="ARBA" id="ARBA00022741"/>
    </source>
</evidence>
<dbReference type="InterPro" id="IPR017926">
    <property type="entry name" value="GATASE"/>
</dbReference>
<reference evidence="13 14" key="1">
    <citation type="submission" date="2018-10" db="EMBL/GenBank/DDBJ databases">
        <title>Rhodobacter sp . BO-81.</title>
        <authorList>
            <person name="Im W.T."/>
        </authorList>
    </citation>
    <scope>NUCLEOTIDE SEQUENCE [LARGE SCALE GENOMIC DNA]</scope>
    <source>
        <strain evidence="13 14">BO-81</strain>
    </source>
</reference>
<name>A0A421BXH7_9RHOB</name>
<evidence type="ECO:0000256" key="11">
    <source>
        <dbReference type="HAMAP-Rule" id="MF_01209"/>
    </source>
</evidence>
<dbReference type="RefSeq" id="WP_121530382.1">
    <property type="nucleotide sequence ID" value="NZ_RCHI01000001.1"/>
</dbReference>
<comment type="similarity">
    <text evidence="3 11">Belongs to the CarA family.</text>
</comment>
<dbReference type="GO" id="GO:0005524">
    <property type="term" value="F:ATP binding"/>
    <property type="evidence" value="ECO:0007669"/>
    <property type="project" value="UniProtKB-UniRule"/>
</dbReference>
<comment type="catalytic activity">
    <reaction evidence="9 11">
        <text>hydrogencarbonate + L-glutamine + 2 ATP + H2O = carbamoyl phosphate + L-glutamate + 2 ADP + phosphate + 2 H(+)</text>
        <dbReference type="Rhea" id="RHEA:18633"/>
        <dbReference type="ChEBI" id="CHEBI:15377"/>
        <dbReference type="ChEBI" id="CHEBI:15378"/>
        <dbReference type="ChEBI" id="CHEBI:17544"/>
        <dbReference type="ChEBI" id="CHEBI:29985"/>
        <dbReference type="ChEBI" id="CHEBI:30616"/>
        <dbReference type="ChEBI" id="CHEBI:43474"/>
        <dbReference type="ChEBI" id="CHEBI:58228"/>
        <dbReference type="ChEBI" id="CHEBI:58359"/>
        <dbReference type="ChEBI" id="CHEBI:456216"/>
        <dbReference type="EC" id="6.3.5.5"/>
    </reaction>
</comment>
<feature type="active site" evidence="11">
    <location>
        <position position="361"/>
    </location>
</feature>
<dbReference type="Pfam" id="PF00117">
    <property type="entry name" value="GATase"/>
    <property type="match status" value="1"/>
</dbReference>
<comment type="pathway">
    <text evidence="2 11">Amino-acid biosynthesis; L-arginine biosynthesis; carbamoyl phosphate from bicarbonate: step 1/1.</text>
</comment>
<keyword evidence="4 11" id="KW-0436">Ligase</keyword>
<evidence type="ECO:0000256" key="3">
    <source>
        <dbReference type="ARBA" id="ARBA00007800"/>
    </source>
</evidence>
<comment type="caution">
    <text evidence="13">The sequence shown here is derived from an EMBL/GenBank/DDBJ whole genome shotgun (WGS) entry which is preliminary data.</text>
</comment>
<keyword evidence="7 11" id="KW-0315">Glutamine amidotransferase</keyword>
<keyword evidence="11" id="KW-0055">Arginine biosynthesis</keyword>
<dbReference type="PANTHER" id="PTHR43418:SF7">
    <property type="entry name" value="CARBAMOYL-PHOSPHATE SYNTHASE SMALL CHAIN"/>
    <property type="match status" value="1"/>
</dbReference>
<dbReference type="GO" id="GO:0006541">
    <property type="term" value="P:glutamine metabolic process"/>
    <property type="evidence" value="ECO:0007669"/>
    <property type="project" value="InterPro"/>
</dbReference>
<feature type="binding site" evidence="11">
    <location>
        <position position="322"/>
    </location>
    <ligand>
        <name>L-glutamine</name>
        <dbReference type="ChEBI" id="CHEBI:58359"/>
    </ligand>
</feature>
<dbReference type="Gene3D" id="3.40.50.880">
    <property type="match status" value="1"/>
</dbReference>
<feature type="domain" description="Carbamoyl-phosphate synthase small subunit N-terminal" evidence="12">
    <location>
        <begin position="11"/>
        <end position="141"/>
    </location>
</feature>
<gene>
    <name evidence="11" type="primary">carA</name>
    <name evidence="13" type="ORF">DYS74_01480</name>
</gene>
<dbReference type="InterPro" id="IPR036480">
    <property type="entry name" value="CarbP_synth_ssu_N_sf"/>
</dbReference>
<evidence type="ECO:0000256" key="4">
    <source>
        <dbReference type="ARBA" id="ARBA00022598"/>
    </source>
</evidence>
<dbReference type="GO" id="GO:0004359">
    <property type="term" value="F:glutaminase activity"/>
    <property type="evidence" value="ECO:0007669"/>
    <property type="project" value="RHEA"/>
</dbReference>
<sequence>MPAINQSSEKPTALIALADGQLFYGKGFGAAGVTVAELVFNTAMTGYQEIMTDPSYAGQVVTFTFPHVGNVGVNTEDDETAEPVAAGLVVKWDPTDPSNWRATDDLVDWLVKKGRIGVGGVDTRRLTRAIRQQGAPHVAIAHDPEGNFDIEALVKKAREWKGLVGLDLAKDVTCAQSYTWDEKRWAWPEGYSRREGPGLKVVAIDYGAKRNILRCLASAGCEVTVLPASATAEDVLALNPEGVFLSNGPGDPAATGAYAVPMIKGILETELPLFGICLGHQMLALALGAKTIKMNHGHHGANHPVKDLTTGKVEITSMNHGFTVDAQTLPKGVQETHVSLFDGSNCGIAMEGRPVFSVQYHPEASPGPQDSYYLFERFAEAMRARRAG</sequence>
<dbReference type="UniPathway" id="UPA00070">
    <property type="reaction ID" value="UER00115"/>
</dbReference>
<comment type="pathway">
    <text evidence="1 11">Pyrimidine metabolism; UMP biosynthesis via de novo pathway; (S)-dihydroorotate from bicarbonate: step 1/3.</text>
</comment>
<evidence type="ECO:0000313" key="13">
    <source>
        <dbReference type="EMBL" id="RLL73020.1"/>
    </source>
</evidence>
<evidence type="ECO:0000256" key="10">
    <source>
        <dbReference type="ARBA" id="ARBA00049285"/>
    </source>
</evidence>
<feature type="binding site" evidence="11">
    <location>
        <position position="321"/>
    </location>
    <ligand>
        <name>L-glutamine</name>
        <dbReference type="ChEBI" id="CHEBI:58359"/>
    </ligand>
</feature>
<dbReference type="PRINTS" id="PR00097">
    <property type="entry name" value="ANTSNTHASEII"/>
</dbReference>
<feature type="binding site" evidence="11">
    <location>
        <position position="319"/>
    </location>
    <ligand>
        <name>L-glutamine</name>
        <dbReference type="ChEBI" id="CHEBI:58359"/>
    </ligand>
</feature>
<dbReference type="InterPro" id="IPR006274">
    <property type="entry name" value="CarbamoylP_synth_ssu"/>
</dbReference>
<dbReference type="InterPro" id="IPR002474">
    <property type="entry name" value="CarbamoylP_synth_ssu_N"/>
</dbReference>
<dbReference type="NCBIfam" id="TIGR01368">
    <property type="entry name" value="CPSaseIIsmall"/>
    <property type="match status" value="1"/>
</dbReference>
<dbReference type="GO" id="GO:0004088">
    <property type="term" value="F:carbamoyl-phosphate synthase (glutamine-hydrolyzing) activity"/>
    <property type="evidence" value="ECO:0007669"/>
    <property type="project" value="UniProtKB-UniRule"/>
</dbReference>
<comment type="function">
    <text evidence="11">Small subunit of the glutamine-dependent carbamoyl phosphate synthetase (CPSase). CPSase catalyzes the formation of carbamoyl phosphate from the ammonia moiety of glutamine, carbonate, and phosphate donated by ATP, constituting the first step of 2 biosynthetic pathways, one leading to arginine and/or urea and the other to pyrimidine nucleotides. The small subunit (glutamine amidotransferase) binds and cleaves glutamine to supply the large subunit with the substrate ammonia.</text>
</comment>
<dbReference type="GO" id="GO:0006207">
    <property type="term" value="P:'de novo' pyrimidine nucleobase biosynthetic process"/>
    <property type="evidence" value="ECO:0007669"/>
    <property type="project" value="InterPro"/>
</dbReference>
<dbReference type="Gene3D" id="3.50.30.20">
    <property type="entry name" value="Carbamoyl-phosphate synthase small subunit, N-terminal domain"/>
    <property type="match status" value="1"/>
</dbReference>
<feature type="binding site" evidence="11">
    <location>
        <position position="250"/>
    </location>
    <ligand>
        <name>L-glutamine</name>
        <dbReference type="ChEBI" id="CHEBI:58359"/>
    </ligand>
</feature>
<dbReference type="NCBIfam" id="NF009475">
    <property type="entry name" value="PRK12838.1"/>
    <property type="match status" value="1"/>
</dbReference>
<dbReference type="InterPro" id="IPR035686">
    <property type="entry name" value="CPSase_GATase1"/>
</dbReference>
<evidence type="ECO:0000313" key="14">
    <source>
        <dbReference type="Proteomes" id="UP000279673"/>
    </source>
</evidence>
<dbReference type="PROSITE" id="PS51273">
    <property type="entry name" value="GATASE_TYPE_1"/>
    <property type="match status" value="1"/>
</dbReference>
<feature type="binding site" evidence="11">
    <location>
        <position position="248"/>
    </location>
    <ligand>
        <name>L-glutamine</name>
        <dbReference type="ChEBI" id="CHEBI:58359"/>
    </ligand>
</feature>
<dbReference type="GO" id="GO:0044205">
    <property type="term" value="P:'de novo' UMP biosynthetic process"/>
    <property type="evidence" value="ECO:0007669"/>
    <property type="project" value="UniProtKB-UniRule"/>
</dbReference>
<dbReference type="Proteomes" id="UP000279673">
    <property type="component" value="Unassembled WGS sequence"/>
</dbReference>
<keyword evidence="6 11" id="KW-0067">ATP-binding</keyword>
<dbReference type="InterPro" id="IPR050472">
    <property type="entry name" value="Anth_synth/Amidotransfase"/>
</dbReference>
<accession>A0A421BXH7</accession>
<dbReference type="InterPro" id="IPR029062">
    <property type="entry name" value="Class_I_gatase-like"/>
</dbReference>
<proteinExistence type="inferred from homology"/>
<keyword evidence="8 11" id="KW-0665">Pyrimidine biosynthesis</keyword>
<evidence type="ECO:0000256" key="2">
    <source>
        <dbReference type="ARBA" id="ARBA00005077"/>
    </source>
</evidence>
<dbReference type="SUPFAM" id="SSF52021">
    <property type="entry name" value="Carbamoyl phosphate synthetase, small subunit N-terminal domain"/>
    <property type="match status" value="1"/>
</dbReference>
<dbReference type="CDD" id="cd01744">
    <property type="entry name" value="GATase1_CPSase"/>
    <property type="match status" value="1"/>
</dbReference>
<evidence type="ECO:0000256" key="8">
    <source>
        <dbReference type="ARBA" id="ARBA00022975"/>
    </source>
</evidence>
<keyword evidence="5 11" id="KW-0547">Nucleotide-binding</keyword>
<evidence type="ECO:0000259" key="12">
    <source>
        <dbReference type="SMART" id="SM01097"/>
    </source>
</evidence>
<feature type="active site" description="Nucleophile" evidence="11">
    <location>
        <position position="277"/>
    </location>
</feature>
<dbReference type="PANTHER" id="PTHR43418">
    <property type="entry name" value="MULTIFUNCTIONAL TRYPTOPHAN BIOSYNTHESIS PROTEIN-RELATED"/>
    <property type="match status" value="1"/>
</dbReference>
<feature type="binding site" evidence="11">
    <location>
        <position position="55"/>
    </location>
    <ligand>
        <name>L-glutamine</name>
        <dbReference type="ChEBI" id="CHEBI:58359"/>
    </ligand>
</feature>
<dbReference type="PRINTS" id="PR00099">
    <property type="entry name" value="CPSGATASE"/>
</dbReference>
<protein>
    <recommendedName>
        <fullName evidence="11">Carbamoyl phosphate synthase small chain</fullName>
        <ecNumber evidence="11">6.3.5.5</ecNumber>
    </recommendedName>
    <alternativeName>
        <fullName evidence="11">Carbamoyl phosphate synthetase glutamine chain</fullName>
    </alternativeName>
</protein>
<comment type="subunit">
    <text evidence="11">Composed of two chains; the small (or glutamine) chain promotes the hydrolysis of glutamine to ammonia, which is used by the large (or ammonia) chain to synthesize carbamoyl phosphate. Tetramer of heterodimers (alpha,beta)4.</text>
</comment>
<dbReference type="FunFam" id="3.50.30.20:FF:000001">
    <property type="entry name" value="Carbamoyl-phosphate synthase small chain"/>
    <property type="match status" value="1"/>
</dbReference>
<feature type="binding site" evidence="11">
    <location>
        <position position="278"/>
    </location>
    <ligand>
        <name>L-glutamine</name>
        <dbReference type="ChEBI" id="CHEBI:58359"/>
    </ligand>
</feature>
<keyword evidence="11" id="KW-0028">Amino-acid biosynthesis</keyword>
<dbReference type="EC" id="6.3.5.5" evidence="11"/>
<dbReference type="GO" id="GO:0006526">
    <property type="term" value="P:L-arginine biosynthetic process"/>
    <property type="evidence" value="ECO:0007669"/>
    <property type="project" value="UniProtKB-UniRule"/>
</dbReference>
<dbReference type="SUPFAM" id="SSF52317">
    <property type="entry name" value="Class I glutamine amidotransferase-like"/>
    <property type="match status" value="1"/>
</dbReference>
<feature type="active site" evidence="11">
    <location>
        <position position="363"/>
    </location>
</feature>
<evidence type="ECO:0000256" key="1">
    <source>
        <dbReference type="ARBA" id="ARBA00004812"/>
    </source>
</evidence>
<dbReference type="AlphaFoldDB" id="A0A421BXH7"/>
<dbReference type="PRINTS" id="PR00096">
    <property type="entry name" value="GATASE"/>
</dbReference>
<evidence type="ECO:0000256" key="6">
    <source>
        <dbReference type="ARBA" id="ARBA00022840"/>
    </source>
</evidence>
<comment type="catalytic activity">
    <reaction evidence="10 11">
        <text>L-glutamine + H2O = L-glutamate + NH4(+)</text>
        <dbReference type="Rhea" id="RHEA:15889"/>
        <dbReference type="ChEBI" id="CHEBI:15377"/>
        <dbReference type="ChEBI" id="CHEBI:28938"/>
        <dbReference type="ChEBI" id="CHEBI:29985"/>
        <dbReference type="ChEBI" id="CHEBI:58359"/>
    </reaction>
</comment>
<keyword evidence="14" id="KW-1185">Reference proteome</keyword>
<dbReference type="SMART" id="SM01097">
    <property type="entry name" value="CPSase_sm_chain"/>
    <property type="match status" value="1"/>
</dbReference>
<organism evidence="13 14">
    <name type="scientific">Paenirhodobacter hankyongi</name>
    <dbReference type="NCBI Taxonomy" id="2294033"/>
    <lineage>
        <taxon>Bacteria</taxon>
        <taxon>Pseudomonadati</taxon>
        <taxon>Pseudomonadota</taxon>
        <taxon>Alphaproteobacteria</taxon>
        <taxon>Rhodobacterales</taxon>
        <taxon>Rhodobacter group</taxon>
        <taxon>Paenirhodobacter</taxon>
    </lineage>
</organism>
<dbReference type="Pfam" id="PF00988">
    <property type="entry name" value="CPSase_sm_chain"/>
    <property type="match status" value="1"/>
</dbReference>